<keyword evidence="3" id="KW-1185">Reference proteome</keyword>
<dbReference type="OrthoDB" id="1075473at2"/>
<protein>
    <submittedName>
        <fullName evidence="2">TonB-dependent receptor</fullName>
    </submittedName>
</protein>
<sequence length="714" mass="79721">MKYLLLLIGLIPICLIAQTTIEGTVLNQSGKPVFMATVFVKGTTDGAQTDEKGMYKLTTKMTGKQMLVVRGDELEEQTLEVNLNGTPITQNIKVSQSRAIEEVVISAGTMSASNDRTVAILDPLDIVTTAGGQGDIAGAIQTLPGVQRNGGDQTGLMVRGGDVSETSFIVDGLVAQNAFGSSVPGVAQRTRFNPFQFKGTAFSTGGYTARYGQALSSVLDLSTLDLPDQTNINIGANFAGIFLGGSKLMDKNAVEFTGYYQNLSPFLALAKANVKFYEAPQGFGFSGRYVSKTSTGGMFKTTFNQTYNSSGLEIPNPGVAGATMKFGLKNQNTYVNTTFINSISDKWKYYVGFSLSNNDDDVTWDTLISTRNDKRVQGRGELTYTAGNRFRMIIGSELQHFQYKQTFDTLSGQFTEMLSAGYVEADIIPFRNFAIKPGVRAEYSKLLAKGNISPRLAMAIKTGKTSQISLASGYFYQLASQNYLMQGYRPNFQEALHLMANYQIIAKNRIFRVEGYYKSYDQLIREQGVAYTPNAFRFNYGMVDNSGSGYAQGIDVFWRDKKSIKNFDYWISYSYIDTKRLYQNYISKVTPDYVSDHNLNVVMKYFSMKLQTSFSLTYSYASGRPYYNPTSARFLGDRSPDYHNLAFTAAYLTTIKKFFTVFYVSLDNITNQHNVLGYRYSYDGSQRYEVKPPFYFNIFFGFNLSLKEFNKDEI</sequence>
<proteinExistence type="predicted"/>
<dbReference type="InterPro" id="IPR008969">
    <property type="entry name" value="CarboxyPept-like_regulatory"/>
</dbReference>
<evidence type="ECO:0000313" key="2">
    <source>
        <dbReference type="EMBL" id="TSJ42373.1"/>
    </source>
</evidence>
<name>A0A556MR28_9FLAO</name>
<dbReference type="InterPro" id="IPR037066">
    <property type="entry name" value="Plug_dom_sf"/>
</dbReference>
<dbReference type="SUPFAM" id="SSF56935">
    <property type="entry name" value="Porins"/>
    <property type="match status" value="1"/>
</dbReference>
<feature type="domain" description="TonB-dependent receptor plug" evidence="1">
    <location>
        <begin position="132"/>
        <end position="213"/>
    </location>
</feature>
<dbReference type="Gene3D" id="2.60.40.1120">
    <property type="entry name" value="Carboxypeptidase-like, regulatory domain"/>
    <property type="match status" value="1"/>
</dbReference>
<accession>A0A556MR28</accession>
<dbReference type="Pfam" id="PF07715">
    <property type="entry name" value="Plug"/>
    <property type="match status" value="1"/>
</dbReference>
<dbReference type="InterPro" id="IPR012910">
    <property type="entry name" value="Plug_dom"/>
</dbReference>
<evidence type="ECO:0000313" key="3">
    <source>
        <dbReference type="Proteomes" id="UP000316008"/>
    </source>
</evidence>
<dbReference type="SUPFAM" id="SSF49464">
    <property type="entry name" value="Carboxypeptidase regulatory domain-like"/>
    <property type="match status" value="1"/>
</dbReference>
<gene>
    <name evidence="2" type="ORF">FO442_11440</name>
</gene>
<comment type="caution">
    <text evidence="2">The sequence shown here is derived from an EMBL/GenBank/DDBJ whole genome shotgun (WGS) entry which is preliminary data.</text>
</comment>
<reference evidence="2 3" key="1">
    <citation type="submission" date="2019-07" db="EMBL/GenBank/DDBJ databases">
        <authorList>
            <person name="Huq M.A."/>
        </authorList>
    </citation>
    <scope>NUCLEOTIDE SEQUENCE [LARGE SCALE GENOMIC DNA]</scope>
    <source>
        <strain evidence="2 3">MAH-3</strain>
    </source>
</reference>
<dbReference type="RefSeq" id="WP_144333328.1">
    <property type="nucleotide sequence ID" value="NZ_VLPL01000005.1"/>
</dbReference>
<dbReference type="Proteomes" id="UP000316008">
    <property type="component" value="Unassembled WGS sequence"/>
</dbReference>
<keyword evidence="2" id="KW-0675">Receptor</keyword>
<evidence type="ECO:0000259" key="1">
    <source>
        <dbReference type="Pfam" id="PF07715"/>
    </source>
</evidence>
<organism evidence="2 3">
    <name type="scientific">Fluviicola chungangensis</name>
    <dbReference type="NCBI Taxonomy" id="2597671"/>
    <lineage>
        <taxon>Bacteria</taxon>
        <taxon>Pseudomonadati</taxon>
        <taxon>Bacteroidota</taxon>
        <taxon>Flavobacteriia</taxon>
        <taxon>Flavobacteriales</taxon>
        <taxon>Crocinitomicaceae</taxon>
        <taxon>Fluviicola</taxon>
    </lineage>
</organism>
<dbReference type="AlphaFoldDB" id="A0A556MR28"/>
<dbReference type="Gene3D" id="2.170.130.10">
    <property type="entry name" value="TonB-dependent receptor, plug domain"/>
    <property type="match status" value="1"/>
</dbReference>
<dbReference type="EMBL" id="VLPL01000005">
    <property type="protein sequence ID" value="TSJ42373.1"/>
    <property type="molecule type" value="Genomic_DNA"/>
</dbReference>
<dbReference type="Pfam" id="PF13715">
    <property type="entry name" value="CarbopepD_reg_2"/>
    <property type="match status" value="1"/>
</dbReference>